<accession>A0A150GBV8</accession>
<name>A0A150GBV8_GONPE</name>
<dbReference type="OrthoDB" id="514480at2759"/>
<dbReference type="Proteomes" id="UP000075714">
    <property type="component" value="Unassembled WGS sequence"/>
</dbReference>
<proteinExistence type="predicted"/>
<feature type="compositionally biased region" description="Low complexity" evidence="1">
    <location>
        <begin position="388"/>
        <end position="397"/>
    </location>
</feature>
<protein>
    <submittedName>
        <fullName evidence="2">Uncharacterized protein</fullName>
    </submittedName>
</protein>
<evidence type="ECO:0000313" key="3">
    <source>
        <dbReference type="Proteomes" id="UP000075714"/>
    </source>
</evidence>
<feature type="region of interest" description="Disordered" evidence="1">
    <location>
        <begin position="161"/>
        <end position="214"/>
    </location>
</feature>
<feature type="region of interest" description="Disordered" evidence="1">
    <location>
        <begin position="367"/>
        <end position="442"/>
    </location>
</feature>
<feature type="compositionally biased region" description="Low complexity" evidence="1">
    <location>
        <begin position="178"/>
        <end position="203"/>
    </location>
</feature>
<gene>
    <name evidence="2" type="ORF">GPECTOR_36g60</name>
</gene>
<feature type="compositionally biased region" description="Low complexity" evidence="1">
    <location>
        <begin position="310"/>
        <end position="327"/>
    </location>
</feature>
<evidence type="ECO:0000313" key="2">
    <source>
        <dbReference type="EMBL" id="KXZ47336.1"/>
    </source>
</evidence>
<comment type="caution">
    <text evidence="2">The sequence shown here is derived from an EMBL/GenBank/DDBJ whole genome shotgun (WGS) entry which is preliminary data.</text>
</comment>
<feature type="region of interest" description="Disordered" evidence="1">
    <location>
        <begin position="270"/>
        <end position="327"/>
    </location>
</feature>
<keyword evidence="3" id="KW-1185">Reference proteome</keyword>
<sequence>MTFRRTLTPTHPRTHDLAEQLWADPRLGIVLDPLFQDLRIKSCQGPVFFRNSMPGKVWRSGAVQIVQNLRILPPTLHPRSQLSEEALERMAEALYIPIYDLARPARGQVCVLEVLLSSRATEAMLVADVLSFVGNLLTALQLSLANPVQQPVRRSVLCGRRARAPDSDGEASGGEEGQAGAAGQRTATGAEQEAGTVAAAAGGRPRCSSGEGVREATCSSSQAATAAASAQPTAHSAGAEQVQTGAAAPEALGHSTVAGDGSVRICTAAGRDSRAQRRGGASGEDAAPTASEVPTLPASPSPERQRHQSSEPAAAAAGPSGSSMPSTSATAAAVGAVMTVGTAYCGSPGIPRKIRKVLEGAMQRSKSVAALSNGDPSDDEDGEGAGAGWQATAVAAGERAGTTQREQQAPQPSGRFLEGAAGGRGGPPLDPRPAAGGPGARG</sequence>
<dbReference type="EMBL" id="LSYV01000037">
    <property type="protein sequence ID" value="KXZ47336.1"/>
    <property type="molecule type" value="Genomic_DNA"/>
</dbReference>
<feature type="compositionally biased region" description="Polar residues" evidence="1">
    <location>
        <begin position="401"/>
        <end position="411"/>
    </location>
</feature>
<reference evidence="3" key="1">
    <citation type="journal article" date="2016" name="Nat. Commun.">
        <title>The Gonium pectorale genome demonstrates co-option of cell cycle regulation during the evolution of multicellularity.</title>
        <authorList>
            <person name="Hanschen E.R."/>
            <person name="Marriage T.N."/>
            <person name="Ferris P.J."/>
            <person name="Hamaji T."/>
            <person name="Toyoda A."/>
            <person name="Fujiyama A."/>
            <person name="Neme R."/>
            <person name="Noguchi H."/>
            <person name="Minakuchi Y."/>
            <person name="Suzuki M."/>
            <person name="Kawai-Toyooka H."/>
            <person name="Smith D.R."/>
            <person name="Sparks H."/>
            <person name="Anderson J."/>
            <person name="Bakaric R."/>
            <person name="Luria V."/>
            <person name="Karger A."/>
            <person name="Kirschner M.W."/>
            <person name="Durand P.M."/>
            <person name="Michod R.E."/>
            <person name="Nozaki H."/>
            <person name="Olson B.J."/>
        </authorList>
    </citation>
    <scope>NUCLEOTIDE SEQUENCE [LARGE SCALE GENOMIC DNA]</scope>
    <source>
        <strain evidence="3">NIES-2863</strain>
    </source>
</reference>
<evidence type="ECO:0000256" key="1">
    <source>
        <dbReference type="SAM" id="MobiDB-lite"/>
    </source>
</evidence>
<dbReference type="AlphaFoldDB" id="A0A150GBV8"/>
<organism evidence="2 3">
    <name type="scientific">Gonium pectorale</name>
    <name type="common">Green alga</name>
    <dbReference type="NCBI Taxonomy" id="33097"/>
    <lineage>
        <taxon>Eukaryota</taxon>
        <taxon>Viridiplantae</taxon>
        <taxon>Chlorophyta</taxon>
        <taxon>core chlorophytes</taxon>
        <taxon>Chlorophyceae</taxon>
        <taxon>CS clade</taxon>
        <taxon>Chlamydomonadales</taxon>
        <taxon>Volvocaceae</taxon>
        <taxon>Gonium</taxon>
    </lineage>
</organism>